<reference evidence="5" key="1">
    <citation type="submission" date="2020-06" db="EMBL/GenBank/DDBJ databases">
        <title>A chromosome-scale genome assembly of Talaromyces rugulosus W13939.</title>
        <authorList>
            <person name="Wang B."/>
            <person name="Guo L."/>
            <person name="Ye K."/>
            <person name="Wang L."/>
        </authorList>
    </citation>
    <scope>NUCLEOTIDE SEQUENCE [LARGE SCALE GENOMIC DNA]</scope>
    <source>
        <strain evidence="5">W13939</strain>
    </source>
</reference>
<dbReference type="AlphaFoldDB" id="A0A7H8R1C0"/>
<proteinExistence type="predicted"/>
<feature type="compositionally biased region" description="Low complexity" evidence="2">
    <location>
        <begin position="129"/>
        <end position="139"/>
    </location>
</feature>
<feature type="region of interest" description="Disordered" evidence="2">
    <location>
        <begin position="117"/>
        <end position="150"/>
    </location>
</feature>
<feature type="region of interest" description="Disordered" evidence="2">
    <location>
        <begin position="180"/>
        <end position="220"/>
    </location>
</feature>
<feature type="compositionally biased region" description="Polar residues" evidence="2">
    <location>
        <begin position="186"/>
        <end position="201"/>
    </location>
</feature>
<dbReference type="OrthoDB" id="8062037at2759"/>
<accession>A0A7H8R1C0</accession>
<dbReference type="InterPro" id="IPR001841">
    <property type="entry name" value="Znf_RING"/>
</dbReference>
<dbReference type="GO" id="GO:0008270">
    <property type="term" value="F:zinc ion binding"/>
    <property type="evidence" value="ECO:0007669"/>
    <property type="project" value="UniProtKB-KW"/>
</dbReference>
<dbReference type="Proteomes" id="UP000509510">
    <property type="component" value="Chromosome IV"/>
</dbReference>
<dbReference type="Gene3D" id="3.30.40.10">
    <property type="entry name" value="Zinc/RING finger domain, C3HC4 (zinc finger)"/>
    <property type="match status" value="1"/>
</dbReference>
<keyword evidence="5" id="KW-1185">Reference proteome</keyword>
<evidence type="ECO:0000313" key="4">
    <source>
        <dbReference type="EMBL" id="QKX60162.1"/>
    </source>
</evidence>
<evidence type="ECO:0000259" key="3">
    <source>
        <dbReference type="PROSITE" id="PS50089"/>
    </source>
</evidence>
<dbReference type="SUPFAM" id="SSF57850">
    <property type="entry name" value="RING/U-box"/>
    <property type="match status" value="1"/>
</dbReference>
<keyword evidence="1" id="KW-0863">Zinc-finger</keyword>
<keyword evidence="1" id="KW-0479">Metal-binding</keyword>
<gene>
    <name evidence="4" type="ORF">TRUGW13939_07305</name>
</gene>
<dbReference type="Pfam" id="PF13639">
    <property type="entry name" value="zf-RING_2"/>
    <property type="match status" value="1"/>
</dbReference>
<dbReference type="InterPro" id="IPR039903">
    <property type="entry name" value="Zswim2"/>
</dbReference>
<protein>
    <recommendedName>
        <fullName evidence="3">RING-type domain-containing protein</fullName>
    </recommendedName>
</protein>
<keyword evidence="1" id="KW-0862">Zinc</keyword>
<dbReference type="PANTHER" id="PTHR21540:SF3">
    <property type="entry name" value="E3 UBIQUITIN-PROTEIN LIGASE ZSWIM2"/>
    <property type="match status" value="1"/>
</dbReference>
<dbReference type="GO" id="GO:0061630">
    <property type="term" value="F:ubiquitin protein ligase activity"/>
    <property type="evidence" value="ECO:0007669"/>
    <property type="project" value="InterPro"/>
</dbReference>
<sequence length="320" mass="35947">MTTLDDLLAVNPAANDATLACLGTTRTNEQCGVSTKATSNPIIRDNNQTQQRAKEKEKQKTAATWKKIQRNAQRRRKIVVGDDDLEYLARLSLCTRHRRSSQIKNLVRRIKDDITTHNQSLATRKPAATTTTTTTTTTTSEMDPSSFEEAGGYAVRRQAQERAQHTLNVAVNVYRAVETGVDDSNPRSVTQGGQDQMNQSPEDNEPSDQDQEREQDSRTTPIPLVEHSHIGEDIGPDLPPCFSRDRRQGRKPIAPNDECAICLERMGSKQDLAWCRKQCGTNFHGPCIENWISIYERGIAKTCPACRVVWSARRDWGDLR</sequence>
<dbReference type="EMBL" id="CP055901">
    <property type="protein sequence ID" value="QKX60162.1"/>
    <property type="molecule type" value="Genomic_DNA"/>
</dbReference>
<dbReference type="PANTHER" id="PTHR21540">
    <property type="entry name" value="RING FINGER AND SWIM DOMAIN-CONTAINING PROTEIN 2"/>
    <property type="match status" value="1"/>
</dbReference>
<dbReference type="RefSeq" id="XP_035346339.1">
    <property type="nucleotide sequence ID" value="XM_035490446.1"/>
</dbReference>
<organism evidence="4 5">
    <name type="scientific">Talaromyces rugulosus</name>
    <name type="common">Penicillium rugulosum</name>
    <dbReference type="NCBI Taxonomy" id="121627"/>
    <lineage>
        <taxon>Eukaryota</taxon>
        <taxon>Fungi</taxon>
        <taxon>Dikarya</taxon>
        <taxon>Ascomycota</taxon>
        <taxon>Pezizomycotina</taxon>
        <taxon>Eurotiomycetes</taxon>
        <taxon>Eurotiomycetidae</taxon>
        <taxon>Eurotiales</taxon>
        <taxon>Trichocomaceae</taxon>
        <taxon>Talaromyces</taxon>
        <taxon>Talaromyces sect. Islandici</taxon>
    </lineage>
</organism>
<evidence type="ECO:0000256" key="2">
    <source>
        <dbReference type="SAM" id="MobiDB-lite"/>
    </source>
</evidence>
<evidence type="ECO:0000313" key="5">
    <source>
        <dbReference type="Proteomes" id="UP000509510"/>
    </source>
</evidence>
<dbReference type="PROSITE" id="PS50089">
    <property type="entry name" value="ZF_RING_2"/>
    <property type="match status" value="1"/>
</dbReference>
<evidence type="ECO:0000256" key="1">
    <source>
        <dbReference type="PROSITE-ProRule" id="PRU00175"/>
    </source>
</evidence>
<dbReference type="KEGG" id="trg:TRUGW13939_07305"/>
<feature type="domain" description="RING-type" evidence="3">
    <location>
        <begin position="259"/>
        <end position="307"/>
    </location>
</feature>
<dbReference type="InterPro" id="IPR013083">
    <property type="entry name" value="Znf_RING/FYVE/PHD"/>
</dbReference>
<dbReference type="GeneID" id="55994798"/>
<name>A0A7H8R1C0_TALRU</name>